<feature type="domain" description="DUF1549" evidence="2">
    <location>
        <begin position="31"/>
        <end position="214"/>
    </location>
</feature>
<feature type="signal peptide" evidence="1">
    <location>
        <begin position="1"/>
        <end position="22"/>
    </location>
</feature>
<keyword evidence="1" id="KW-0732">Signal</keyword>
<dbReference type="InterPro" id="IPR022655">
    <property type="entry name" value="DUF1553"/>
</dbReference>
<name>A0A518E4W6_9BACT</name>
<evidence type="ECO:0000256" key="1">
    <source>
        <dbReference type="SAM" id="SignalP"/>
    </source>
</evidence>
<dbReference type="InterPro" id="IPR011444">
    <property type="entry name" value="DUF1549"/>
</dbReference>
<dbReference type="Pfam" id="PF07587">
    <property type="entry name" value="PSD1"/>
    <property type="match status" value="1"/>
</dbReference>
<dbReference type="PANTHER" id="PTHR35889:SF3">
    <property type="entry name" value="F-BOX DOMAIN-CONTAINING PROTEIN"/>
    <property type="match status" value="1"/>
</dbReference>
<evidence type="ECO:0000259" key="3">
    <source>
        <dbReference type="Pfam" id="PF07587"/>
    </source>
</evidence>
<reference evidence="4 5" key="1">
    <citation type="submission" date="2019-02" db="EMBL/GenBank/DDBJ databases">
        <title>Deep-cultivation of Planctomycetes and their phenomic and genomic characterization uncovers novel biology.</title>
        <authorList>
            <person name="Wiegand S."/>
            <person name="Jogler M."/>
            <person name="Boedeker C."/>
            <person name="Pinto D."/>
            <person name="Vollmers J."/>
            <person name="Rivas-Marin E."/>
            <person name="Kohn T."/>
            <person name="Peeters S.H."/>
            <person name="Heuer A."/>
            <person name="Rast P."/>
            <person name="Oberbeckmann S."/>
            <person name="Bunk B."/>
            <person name="Jeske O."/>
            <person name="Meyerdierks A."/>
            <person name="Storesund J.E."/>
            <person name="Kallscheuer N."/>
            <person name="Luecker S."/>
            <person name="Lage O.M."/>
            <person name="Pohl T."/>
            <person name="Merkel B.J."/>
            <person name="Hornburger P."/>
            <person name="Mueller R.-W."/>
            <person name="Bruemmer F."/>
            <person name="Labrenz M."/>
            <person name="Spormann A.M."/>
            <person name="Op den Camp H."/>
            <person name="Overmann J."/>
            <person name="Amann R."/>
            <person name="Jetten M.S.M."/>
            <person name="Mascher T."/>
            <person name="Medema M.H."/>
            <person name="Devos D.P."/>
            <person name="Kaster A.-K."/>
            <person name="Ovreas L."/>
            <person name="Rohde M."/>
            <person name="Galperin M.Y."/>
            <person name="Jogler C."/>
        </authorList>
    </citation>
    <scope>NUCLEOTIDE SEQUENCE [LARGE SCALE GENOMIC DNA]</scope>
    <source>
        <strain evidence="4 5">Pla85_3_4</strain>
    </source>
</reference>
<proteinExistence type="predicted"/>
<dbReference type="PANTHER" id="PTHR35889">
    <property type="entry name" value="CYCLOINULO-OLIGOSACCHARIDE FRUCTANOTRANSFERASE-RELATED"/>
    <property type="match status" value="1"/>
</dbReference>
<dbReference type="AlphaFoldDB" id="A0A518E4W6"/>
<dbReference type="Pfam" id="PF07583">
    <property type="entry name" value="PSCyt2"/>
    <property type="match status" value="1"/>
</dbReference>
<accession>A0A518E4W6</accession>
<sequence length="540" mass="61091" precursor="true">MHLSRTLGLALWATLTAFPLLAAEPPLRQVIDTEVQAAWKKQGITPAAPASDAELLRRLSLDLVGDIPTADEARAFLDDASPDKREKLIDRLLDDPRFAAHQAATWDLLMFGRSPSDQELTTRREGFQKWLREKFVANEPYDVWVQELLLAEGPTYEGPTMFFAQFRNRPEDAAETVSRIFLGTQIHCARCHDHPFDKWLQTDFYGMAGFFVRMSYVDTKDDGKRHYILAEKSTGEVLFTGPAAEQQPGQKGTPVAPRFLDGDPLVEPPLPEGFKEPDLKGVATAPKPLFSRKEKFAEWATRADNPFFTKAVVNRVWSQFLGRGLVDPVDDIRDSQPVTLPGLFDTLEQRMIAQQHDMKWLIRELVNSKTYQLSSAGSSTAASPEWYERGRVRPLTAEEMATAFRRATGFDDALRAAGKDPAEEKFTEERYFVRSFGEPTNGRGEFQPSLDEHLYLNNSGTLRQLMIQPKKGNLAETLQTSTETGEQRVERLFLSVLTRRPTDAERERFVAYLAAEETSSAAIEEAIWVLLNTSEFRFNH</sequence>
<dbReference type="EMBL" id="CP036433">
    <property type="protein sequence ID" value="QDU99114.1"/>
    <property type="molecule type" value="Genomic_DNA"/>
</dbReference>
<dbReference type="KEGG" id="lcre:Pla8534_70250"/>
<evidence type="ECO:0008006" key="6">
    <source>
        <dbReference type="Google" id="ProtNLM"/>
    </source>
</evidence>
<organism evidence="4 5">
    <name type="scientific">Lignipirellula cremea</name>
    <dbReference type="NCBI Taxonomy" id="2528010"/>
    <lineage>
        <taxon>Bacteria</taxon>
        <taxon>Pseudomonadati</taxon>
        <taxon>Planctomycetota</taxon>
        <taxon>Planctomycetia</taxon>
        <taxon>Pirellulales</taxon>
        <taxon>Pirellulaceae</taxon>
        <taxon>Lignipirellula</taxon>
    </lineage>
</organism>
<feature type="domain" description="DUF1553" evidence="3">
    <location>
        <begin position="293"/>
        <end position="409"/>
    </location>
</feature>
<evidence type="ECO:0000313" key="5">
    <source>
        <dbReference type="Proteomes" id="UP000317648"/>
    </source>
</evidence>
<gene>
    <name evidence="4" type="ORF">Pla8534_70250</name>
</gene>
<protein>
    <recommendedName>
        <fullName evidence="6">Cytochrome c domain-containing protein</fullName>
    </recommendedName>
</protein>
<evidence type="ECO:0000313" key="4">
    <source>
        <dbReference type="EMBL" id="QDU99114.1"/>
    </source>
</evidence>
<evidence type="ECO:0000259" key="2">
    <source>
        <dbReference type="Pfam" id="PF07583"/>
    </source>
</evidence>
<dbReference type="Proteomes" id="UP000317648">
    <property type="component" value="Chromosome"/>
</dbReference>
<feature type="chain" id="PRO_5021789908" description="Cytochrome c domain-containing protein" evidence="1">
    <location>
        <begin position="23"/>
        <end position="540"/>
    </location>
</feature>
<keyword evidence="5" id="KW-1185">Reference proteome</keyword>
<dbReference type="OrthoDB" id="289126at2"/>
<dbReference type="RefSeq" id="WP_145058883.1">
    <property type="nucleotide sequence ID" value="NZ_CP036433.1"/>
</dbReference>